<keyword evidence="4" id="KW-1185">Reference proteome</keyword>
<sequence>MEADETLKQQFKLLQDQQQLKLLRRKQMKEEKENSSNNSTKNKSFGIDDNLDLKIEKNLGSNYISEELVEHLNNQIRELRDENGRCYKLLSEREFEIKQLKKKKIEEKSALSGVEVTNETAATKIVELSKKVRELTSELESEKTKNKQIGKKCHDLQTQISSIPEEARNTFGSASTFRSIYSDNDREQAELDVKALQDKLKQTEAKVAEFRNQSSQLKQDLKIAHKVLNQEVGENVNIQSLLSGNTNWRGRAQQILLLQKKVDELKQQVSPSKSRDEDDLENELMGRTTSSTRRRTQDDKYREELRKYDKEKKEAQEKLVNEFKALENDHTALKSKMEAAKARNKVLATEMKSIKQQMATLLEKGKNDDELIQALMRQQSQLKEMLDTSNSHQKQNNLNQQDMLNELSIKSQQDHNIVEQLKTIVAEKEFKVHRLEEEINSLKLQHLQKIQDEGRSNISNTSRPFTSTNHDNLVLQSVTPPGTGSRRDERPPTVAGRVESARSLPSRSSVRPPSASHVSSNQETEALQYQCQEYKILMQTADVEKEKLAELVKILQKRIEEAVLKHNESQTELINQRRNNALLEKQLAKYKVDQNKFAKGNTSARKKGLSSGRIGGDPIYKSLDDETDVQSLEEIQTCLEIQKDENEALKSALHSTLQAKEEDLRIYSNTIDETKKVLLQALRQYKQNIVQH</sequence>
<feature type="region of interest" description="Disordered" evidence="2">
    <location>
        <begin position="267"/>
        <end position="300"/>
    </location>
</feature>
<feature type="compositionally biased region" description="Polar residues" evidence="2">
    <location>
        <begin position="456"/>
        <end position="482"/>
    </location>
</feature>
<evidence type="ECO:0000313" key="3">
    <source>
        <dbReference type="EMBL" id="KAK6180709.1"/>
    </source>
</evidence>
<feature type="coiled-coil region" evidence="1">
    <location>
        <begin position="538"/>
        <end position="593"/>
    </location>
</feature>
<feature type="coiled-coil region" evidence="1">
    <location>
        <begin position="418"/>
        <end position="452"/>
    </location>
</feature>
<dbReference type="PANTHER" id="PTHR31935">
    <property type="entry name" value="COILED-COIL DOMAIN-CONTAINING PROTEIN 13"/>
    <property type="match status" value="1"/>
</dbReference>
<dbReference type="GO" id="GO:0034451">
    <property type="term" value="C:centriolar satellite"/>
    <property type="evidence" value="ECO:0007669"/>
    <property type="project" value="TreeGrafter"/>
</dbReference>
<keyword evidence="1" id="KW-0175">Coiled coil</keyword>
<gene>
    <name evidence="3" type="ORF">SNE40_008710</name>
</gene>
<proteinExistence type="predicted"/>
<reference evidence="3 4" key="1">
    <citation type="submission" date="2024-01" db="EMBL/GenBank/DDBJ databases">
        <title>The genome of the rayed Mediterranean limpet Patella caerulea (Linnaeus, 1758).</title>
        <authorList>
            <person name="Anh-Thu Weber A."/>
            <person name="Halstead-Nussloch G."/>
        </authorList>
    </citation>
    <scope>NUCLEOTIDE SEQUENCE [LARGE SCALE GENOMIC DNA]</scope>
    <source>
        <strain evidence="3">AATW-2023a</strain>
        <tissue evidence="3">Whole specimen</tissue>
    </source>
</reference>
<feature type="region of interest" description="Disordered" evidence="2">
    <location>
        <begin position="26"/>
        <end position="46"/>
    </location>
</feature>
<dbReference type="InterPro" id="IPR038929">
    <property type="entry name" value="CCDC13"/>
</dbReference>
<organism evidence="3 4">
    <name type="scientific">Patella caerulea</name>
    <name type="common">Rayed Mediterranean limpet</name>
    <dbReference type="NCBI Taxonomy" id="87958"/>
    <lineage>
        <taxon>Eukaryota</taxon>
        <taxon>Metazoa</taxon>
        <taxon>Spiralia</taxon>
        <taxon>Lophotrochozoa</taxon>
        <taxon>Mollusca</taxon>
        <taxon>Gastropoda</taxon>
        <taxon>Patellogastropoda</taxon>
        <taxon>Patelloidea</taxon>
        <taxon>Patellidae</taxon>
        <taxon>Patella</taxon>
    </lineage>
</organism>
<evidence type="ECO:0000256" key="1">
    <source>
        <dbReference type="SAM" id="Coils"/>
    </source>
</evidence>
<dbReference type="GO" id="GO:0031122">
    <property type="term" value="P:cytoplasmic microtubule organization"/>
    <property type="evidence" value="ECO:0007669"/>
    <property type="project" value="TreeGrafter"/>
</dbReference>
<dbReference type="AlphaFoldDB" id="A0AAN8JTL2"/>
<evidence type="ECO:0008006" key="5">
    <source>
        <dbReference type="Google" id="ProtNLM"/>
    </source>
</evidence>
<feature type="compositionally biased region" description="Low complexity" evidence="2">
    <location>
        <begin position="35"/>
        <end position="44"/>
    </location>
</feature>
<feature type="region of interest" description="Disordered" evidence="2">
    <location>
        <begin position="455"/>
        <end position="523"/>
    </location>
</feature>
<evidence type="ECO:0000313" key="4">
    <source>
        <dbReference type="Proteomes" id="UP001347796"/>
    </source>
</evidence>
<comment type="caution">
    <text evidence="3">The sequence shown here is derived from an EMBL/GenBank/DDBJ whole genome shotgun (WGS) entry which is preliminary data.</text>
</comment>
<accession>A0AAN8JTL2</accession>
<feature type="coiled-coil region" evidence="1">
    <location>
        <begin position="186"/>
        <end position="220"/>
    </location>
</feature>
<feature type="compositionally biased region" description="Low complexity" evidence="2">
    <location>
        <begin position="501"/>
        <end position="520"/>
    </location>
</feature>
<protein>
    <recommendedName>
        <fullName evidence="5">Coiled-coil domain-containing protein 13</fullName>
    </recommendedName>
</protein>
<name>A0AAN8JTL2_PATCE</name>
<feature type="coiled-coil region" evidence="1">
    <location>
        <begin position="632"/>
        <end position="677"/>
    </location>
</feature>
<evidence type="ECO:0000256" key="2">
    <source>
        <dbReference type="SAM" id="MobiDB-lite"/>
    </source>
</evidence>
<dbReference type="PANTHER" id="PTHR31935:SF1">
    <property type="entry name" value="COILED-COIL DOMAIN-CONTAINING PROTEIN 13"/>
    <property type="match status" value="1"/>
</dbReference>
<dbReference type="Proteomes" id="UP001347796">
    <property type="component" value="Unassembled WGS sequence"/>
</dbReference>
<dbReference type="GO" id="GO:1905515">
    <property type="term" value="P:non-motile cilium assembly"/>
    <property type="evidence" value="ECO:0007669"/>
    <property type="project" value="TreeGrafter"/>
</dbReference>
<dbReference type="EMBL" id="JAZGQO010000007">
    <property type="protein sequence ID" value="KAK6180709.1"/>
    <property type="molecule type" value="Genomic_DNA"/>
</dbReference>
<feature type="coiled-coil region" evidence="1">
    <location>
        <begin position="118"/>
        <end position="152"/>
    </location>
</feature>